<dbReference type="Gramene" id="ESQ28590">
    <property type="protein sequence ID" value="ESQ28590"/>
    <property type="gene ID" value="EUTSA_v10019163mg"/>
</dbReference>
<dbReference type="AlphaFoldDB" id="V4JTF4"/>
<keyword evidence="3" id="KW-1185">Reference proteome</keyword>
<dbReference type="Proteomes" id="UP000030689">
    <property type="component" value="Unassembled WGS sequence"/>
</dbReference>
<dbReference type="SUPFAM" id="SSF50965">
    <property type="entry name" value="Galactose oxidase, central domain"/>
    <property type="match status" value="1"/>
</dbReference>
<proteinExistence type="predicted"/>
<dbReference type="InterPro" id="IPR011043">
    <property type="entry name" value="Gal_Oxase/kelch_b-propeller"/>
</dbReference>
<sequence length="199" mass="22698">MAFKNIRLWLVKLESRYRKRKRHASRVNGTLVSTGGFEGGANTAKYLVNYENCVWKEYPKALAARRWYSTQATLPAGTFIVVGGRDALNYEYILPEEMNNKKLYDSQLLRQTDDPEKNNLCPFVWLNTDGDLFIFANNRSKLLSPKTNKSLVKEITVAMHSSGRSISDIFDKGIVTLLSFFNKFLTARNGDNSISKKLD</sequence>
<dbReference type="Pfam" id="PF07250">
    <property type="entry name" value="Glyoxal_oxid_N"/>
    <property type="match status" value="1"/>
</dbReference>
<name>V4JTF4_EUTSA</name>
<dbReference type="PANTHER" id="PTHR32208:SF93">
    <property type="entry name" value="ALDEHYDE OXIDASE GLOX1"/>
    <property type="match status" value="1"/>
</dbReference>
<evidence type="ECO:0000313" key="3">
    <source>
        <dbReference type="Proteomes" id="UP000030689"/>
    </source>
</evidence>
<dbReference type="STRING" id="72664.V4JTF4"/>
<dbReference type="OMA" id="WYSANDI"/>
<evidence type="ECO:0000259" key="1">
    <source>
        <dbReference type="Pfam" id="PF07250"/>
    </source>
</evidence>
<dbReference type="InterPro" id="IPR009880">
    <property type="entry name" value="Glyoxal_oxidase_N"/>
</dbReference>
<dbReference type="Gene3D" id="2.130.10.80">
    <property type="entry name" value="Galactose oxidase/kelch, beta-propeller"/>
    <property type="match status" value="1"/>
</dbReference>
<gene>
    <name evidence="2" type="ORF">EUTSA_v10019163mg</name>
</gene>
<dbReference type="InterPro" id="IPR037293">
    <property type="entry name" value="Gal_Oxidase_central_sf"/>
</dbReference>
<dbReference type="PANTHER" id="PTHR32208">
    <property type="entry name" value="SECRETED PROTEIN-RELATED"/>
    <property type="match status" value="1"/>
</dbReference>
<organism evidence="2 3">
    <name type="scientific">Eutrema salsugineum</name>
    <name type="common">Saltwater cress</name>
    <name type="synonym">Sisymbrium salsugineum</name>
    <dbReference type="NCBI Taxonomy" id="72664"/>
    <lineage>
        <taxon>Eukaryota</taxon>
        <taxon>Viridiplantae</taxon>
        <taxon>Streptophyta</taxon>
        <taxon>Embryophyta</taxon>
        <taxon>Tracheophyta</taxon>
        <taxon>Spermatophyta</taxon>
        <taxon>Magnoliopsida</taxon>
        <taxon>eudicotyledons</taxon>
        <taxon>Gunneridae</taxon>
        <taxon>Pentapetalae</taxon>
        <taxon>rosids</taxon>
        <taxon>malvids</taxon>
        <taxon>Brassicales</taxon>
        <taxon>Brassicaceae</taxon>
        <taxon>Eutremeae</taxon>
        <taxon>Eutrema</taxon>
    </lineage>
</organism>
<reference evidence="2 3" key="1">
    <citation type="journal article" date="2013" name="Front. Plant Sci.">
        <title>The Reference Genome of the Halophytic Plant Eutrema salsugineum.</title>
        <authorList>
            <person name="Yang R."/>
            <person name="Jarvis D.E."/>
            <person name="Chen H."/>
            <person name="Beilstein M.A."/>
            <person name="Grimwood J."/>
            <person name="Jenkins J."/>
            <person name="Shu S."/>
            <person name="Prochnik S."/>
            <person name="Xin M."/>
            <person name="Ma C."/>
            <person name="Schmutz J."/>
            <person name="Wing R.A."/>
            <person name="Mitchell-Olds T."/>
            <person name="Schumaker K.S."/>
            <person name="Wang X."/>
        </authorList>
    </citation>
    <scope>NUCLEOTIDE SEQUENCE [LARGE SCALE GENOMIC DNA]</scope>
</reference>
<dbReference type="KEGG" id="eus:EUTSA_v10019163mg"/>
<accession>V4JTF4</accession>
<evidence type="ECO:0000313" key="2">
    <source>
        <dbReference type="EMBL" id="ESQ28590.1"/>
    </source>
</evidence>
<dbReference type="EMBL" id="KI517953">
    <property type="protein sequence ID" value="ESQ28590.1"/>
    <property type="molecule type" value="Genomic_DNA"/>
</dbReference>
<protein>
    <recommendedName>
        <fullName evidence="1">Glyoxal oxidase N-terminal domain-containing protein</fullName>
    </recommendedName>
</protein>
<dbReference type="eggNOG" id="ENOG502QS5Z">
    <property type="taxonomic scope" value="Eukaryota"/>
</dbReference>
<feature type="domain" description="Glyoxal oxidase N-terminal" evidence="1">
    <location>
        <begin position="26"/>
        <end position="156"/>
    </location>
</feature>